<evidence type="ECO:0000256" key="3">
    <source>
        <dbReference type="ARBA" id="ARBA00023163"/>
    </source>
</evidence>
<feature type="domain" description="HTH lacI-type" evidence="4">
    <location>
        <begin position="5"/>
        <end position="48"/>
    </location>
</feature>
<dbReference type="GO" id="GO:0003700">
    <property type="term" value="F:DNA-binding transcription factor activity"/>
    <property type="evidence" value="ECO:0007669"/>
    <property type="project" value="TreeGrafter"/>
</dbReference>
<dbReference type="PANTHER" id="PTHR30146:SF24">
    <property type="entry name" value="XYLOSE OPERON REGULATORY PROTEIN"/>
    <property type="match status" value="1"/>
</dbReference>
<gene>
    <name evidence="5" type="ORF">DDZ15_09200</name>
</gene>
<dbReference type="Gene3D" id="1.10.260.40">
    <property type="entry name" value="lambda repressor-like DNA-binding domains"/>
    <property type="match status" value="1"/>
</dbReference>
<dbReference type="InterPro" id="IPR046335">
    <property type="entry name" value="LacI/GalR-like_sensor"/>
</dbReference>
<dbReference type="Proteomes" id="UP000245533">
    <property type="component" value="Unassembled WGS sequence"/>
</dbReference>
<dbReference type="GO" id="GO:0000976">
    <property type="term" value="F:transcription cis-regulatory region binding"/>
    <property type="evidence" value="ECO:0007669"/>
    <property type="project" value="TreeGrafter"/>
</dbReference>
<comment type="caution">
    <text evidence="5">The sequence shown here is derived from an EMBL/GenBank/DDBJ whole genome shotgun (WGS) entry which is preliminary data.</text>
</comment>
<dbReference type="InterPro" id="IPR028082">
    <property type="entry name" value="Peripla_BP_I"/>
</dbReference>
<keyword evidence="3" id="KW-0804">Transcription</keyword>
<dbReference type="RefSeq" id="WP_109646795.1">
    <property type="nucleotide sequence ID" value="NZ_QGGB01000006.1"/>
</dbReference>
<dbReference type="PANTHER" id="PTHR30146">
    <property type="entry name" value="LACI-RELATED TRANSCRIPTIONAL REPRESSOR"/>
    <property type="match status" value="1"/>
</dbReference>
<accession>A0A316TSQ8</accession>
<evidence type="ECO:0000313" key="5">
    <source>
        <dbReference type="EMBL" id="PWN06681.1"/>
    </source>
</evidence>
<dbReference type="Pfam" id="PF13377">
    <property type="entry name" value="Peripla_BP_3"/>
    <property type="match status" value="1"/>
</dbReference>
<keyword evidence="6" id="KW-1185">Reference proteome</keyword>
<dbReference type="EMBL" id="QGGB01000006">
    <property type="protein sequence ID" value="PWN06681.1"/>
    <property type="molecule type" value="Genomic_DNA"/>
</dbReference>
<evidence type="ECO:0000256" key="2">
    <source>
        <dbReference type="ARBA" id="ARBA00023125"/>
    </source>
</evidence>
<evidence type="ECO:0000256" key="1">
    <source>
        <dbReference type="ARBA" id="ARBA00023015"/>
    </source>
</evidence>
<dbReference type="Pfam" id="PF00356">
    <property type="entry name" value="LacI"/>
    <property type="match status" value="1"/>
</dbReference>
<sequence length="351" mass="39479">MIAKVTLKDIAEDTGLSISTVSRALSQSGKISKENERKIFESAYRLNYPLKNVHTPVELRSSINIALITWHYTGEFYASLFEGFDQSTEGTKARMNLTSVSHTSSPVPYIISELINKHYDAAVIFLPDFVEADYLQLLESVPDNFPLLSIAPIANPVLDTVTFDNYRGGYIVAKHFEDRGYKNLGIIQGPIQQSEAMLRKNGFADYIHAAEKLDLIWQFNGDYSFEKGKEAYQDFKKLDQKPDAVFCSNDSMTLGFMHSAIRDGVHIPQDVAVAGFDDLPTCKLYTPTITSVHTPYTLLGKKSLELIFNRLEHSAERSHSGYTSLIPVSLSIRESSTELSNVFQKYYSNRV</sequence>
<dbReference type="CDD" id="cd06267">
    <property type="entry name" value="PBP1_LacI_sugar_binding-like"/>
    <property type="match status" value="1"/>
</dbReference>
<name>A0A316TSQ8_9BACT</name>
<dbReference type="PROSITE" id="PS50932">
    <property type="entry name" value="HTH_LACI_2"/>
    <property type="match status" value="1"/>
</dbReference>
<dbReference type="InterPro" id="IPR000843">
    <property type="entry name" value="HTH_LacI"/>
</dbReference>
<dbReference type="OrthoDB" id="9803256at2"/>
<keyword evidence="2" id="KW-0238">DNA-binding</keyword>
<dbReference type="SUPFAM" id="SSF53822">
    <property type="entry name" value="Periplasmic binding protein-like I"/>
    <property type="match status" value="1"/>
</dbReference>
<dbReference type="CDD" id="cd01392">
    <property type="entry name" value="HTH_LacI"/>
    <property type="match status" value="1"/>
</dbReference>
<dbReference type="InterPro" id="IPR010982">
    <property type="entry name" value="Lambda_DNA-bd_dom_sf"/>
</dbReference>
<dbReference type="AlphaFoldDB" id="A0A316TSQ8"/>
<keyword evidence="1" id="KW-0805">Transcription regulation</keyword>
<dbReference type="SMART" id="SM00354">
    <property type="entry name" value="HTH_LACI"/>
    <property type="match status" value="1"/>
</dbReference>
<dbReference type="Gene3D" id="3.40.50.2300">
    <property type="match status" value="2"/>
</dbReference>
<dbReference type="SUPFAM" id="SSF47413">
    <property type="entry name" value="lambda repressor-like DNA-binding domains"/>
    <property type="match status" value="1"/>
</dbReference>
<proteinExistence type="predicted"/>
<evidence type="ECO:0000313" key="6">
    <source>
        <dbReference type="Proteomes" id="UP000245533"/>
    </source>
</evidence>
<evidence type="ECO:0000259" key="4">
    <source>
        <dbReference type="PROSITE" id="PS50932"/>
    </source>
</evidence>
<organism evidence="5 6">
    <name type="scientific">Rhodohalobacter mucosus</name>
    <dbReference type="NCBI Taxonomy" id="2079485"/>
    <lineage>
        <taxon>Bacteria</taxon>
        <taxon>Pseudomonadati</taxon>
        <taxon>Balneolota</taxon>
        <taxon>Balneolia</taxon>
        <taxon>Balneolales</taxon>
        <taxon>Balneolaceae</taxon>
        <taxon>Rhodohalobacter</taxon>
    </lineage>
</organism>
<protein>
    <recommendedName>
        <fullName evidence="4">HTH lacI-type domain-containing protein</fullName>
    </recommendedName>
</protein>
<reference evidence="5 6" key="1">
    <citation type="submission" date="2018-05" db="EMBL/GenBank/DDBJ databases">
        <title>Rhodohalobacter halophilus gen. nov., sp. nov., a moderately halophilic member of the family Balneolaceae.</title>
        <authorList>
            <person name="Liu Z.-W."/>
        </authorList>
    </citation>
    <scope>NUCLEOTIDE SEQUENCE [LARGE SCALE GENOMIC DNA]</scope>
    <source>
        <strain evidence="5 6">8A47</strain>
    </source>
</reference>